<sequence>MSKKQKGQTRVCVYPDWCKGCGLCVAFCPAKVLVLNAFGKAEVAHEDECINCGFCELHCPDFAIAIKPRTRNGAAQPDPRSGWSDPENEHGRASPPVRTAEPNPNPEE</sequence>
<accession>A0ABS0J0A9</accession>
<dbReference type="PANTHER" id="PTHR43687">
    <property type="entry name" value="ADENYLYLSULFATE REDUCTASE, BETA SUBUNIT"/>
    <property type="match status" value="1"/>
</dbReference>
<evidence type="ECO:0000256" key="1">
    <source>
        <dbReference type="ARBA" id="ARBA00022485"/>
    </source>
</evidence>
<dbReference type="InterPro" id="IPR017896">
    <property type="entry name" value="4Fe4S_Fe-S-bd"/>
</dbReference>
<name>A0ABS0J0A9_9BACT</name>
<evidence type="ECO:0000256" key="4">
    <source>
        <dbReference type="ARBA" id="ARBA00023014"/>
    </source>
</evidence>
<evidence type="ECO:0000256" key="5">
    <source>
        <dbReference type="SAM" id="MobiDB-lite"/>
    </source>
</evidence>
<dbReference type="Proteomes" id="UP001194469">
    <property type="component" value="Unassembled WGS sequence"/>
</dbReference>
<keyword evidence="1" id="KW-0004">4Fe-4S</keyword>
<feature type="region of interest" description="Disordered" evidence="5">
    <location>
        <begin position="70"/>
        <end position="108"/>
    </location>
</feature>
<protein>
    <submittedName>
        <fullName evidence="7">4Fe-4S dicluster domain-containing protein</fullName>
    </submittedName>
</protein>
<dbReference type="EMBL" id="VRYY01000044">
    <property type="protein sequence ID" value="MBG3875858.1"/>
    <property type="molecule type" value="Genomic_DNA"/>
</dbReference>
<proteinExistence type="predicted"/>
<keyword evidence="8" id="KW-1185">Reference proteome</keyword>
<dbReference type="InterPro" id="IPR017900">
    <property type="entry name" value="4Fe4S_Fe_S_CS"/>
</dbReference>
<gene>
    <name evidence="7" type="ORF">FVW20_02155</name>
</gene>
<dbReference type="RefSeq" id="WP_196608099.1">
    <property type="nucleotide sequence ID" value="NZ_VRYY01000044.1"/>
</dbReference>
<keyword evidence="4" id="KW-0411">Iron-sulfur</keyword>
<evidence type="ECO:0000313" key="8">
    <source>
        <dbReference type="Proteomes" id="UP001194469"/>
    </source>
</evidence>
<evidence type="ECO:0000313" key="7">
    <source>
        <dbReference type="EMBL" id="MBG3875858.1"/>
    </source>
</evidence>
<dbReference type="Pfam" id="PF13187">
    <property type="entry name" value="Fer4_9"/>
    <property type="match status" value="1"/>
</dbReference>
<feature type="domain" description="4Fe-4S ferredoxin-type" evidence="6">
    <location>
        <begin position="9"/>
        <end position="38"/>
    </location>
</feature>
<dbReference type="PROSITE" id="PS00198">
    <property type="entry name" value="4FE4S_FER_1"/>
    <property type="match status" value="1"/>
</dbReference>
<comment type="caution">
    <text evidence="7">The sequence shown here is derived from an EMBL/GenBank/DDBJ whole genome shotgun (WGS) entry which is preliminary data.</text>
</comment>
<feature type="domain" description="4Fe-4S ferredoxin-type" evidence="6">
    <location>
        <begin position="39"/>
        <end position="69"/>
    </location>
</feature>
<dbReference type="Gene3D" id="3.30.70.20">
    <property type="match status" value="1"/>
</dbReference>
<evidence type="ECO:0000256" key="3">
    <source>
        <dbReference type="ARBA" id="ARBA00023004"/>
    </source>
</evidence>
<dbReference type="InterPro" id="IPR050572">
    <property type="entry name" value="Fe-S_Ferredoxin"/>
</dbReference>
<keyword evidence="3" id="KW-0408">Iron</keyword>
<dbReference type="PROSITE" id="PS51379">
    <property type="entry name" value="4FE4S_FER_2"/>
    <property type="match status" value="2"/>
</dbReference>
<dbReference type="SUPFAM" id="SSF54862">
    <property type="entry name" value="4Fe-4S ferredoxins"/>
    <property type="match status" value="1"/>
</dbReference>
<keyword evidence="2" id="KW-0479">Metal-binding</keyword>
<organism evidence="7 8">
    <name type="scientific">Nitratidesulfovibrio oxamicus</name>
    <dbReference type="NCBI Taxonomy" id="32016"/>
    <lineage>
        <taxon>Bacteria</taxon>
        <taxon>Pseudomonadati</taxon>
        <taxon>Thermodesulfobacteriota</taxon>
        <taxon>Desulfovibrionia</taxon>
        <taxon>Desulfovibrionales</taxon>
        <taxon>Desulfovibrionaceae</taxon>
        <taxon>Nitratidesulfovibrio</taxon>
    </lineage>
</organism>
<evidence type="ECO:0000256" key="2">
    <source>
        <dbReference type="ARBA" id="ARBA00022723"/>
    </source>
</evidence>
<evidence type="ECO:0000259" key="6">
    <source>
        <dbReference type="PROSITE" id="PS51379"/>
    </source>
</evidence>
<reference evidence="7 8" key="1">
    <citation type="submission" date="2019-08" db="EMBL/GenBank/DDBJ databases">
        <authorList>
            <person name="Luo N."/>
        </authorList>
    </citation>
    <scope>NUCLEOTIDE SEQUENCE [LARGE SCALE GENOMIC DNA]</scope>
    <source>
        <strain evidence="7 8">NCIMB 9442</strain>
    </source>
</reference>
<dbReference type="PANTHER" id="PTHR43687:SF4">
    <property type="entry name" value="BLR5484 PROTEIN"/>
    <property type="match status" value="1"/>
</dbReference>